<keyword evidence="3" id="KW-1003">Cell membrane</keyword>
<evidence type="ECO:0000313" key="8">
    <source>
        <dbReference type="EMBL" id="GAE33721.1"/>
    </source>
</evidence>
<evidence type="ECO:0000256" key="1">
    <source>
        <dbReference type="ARBA" id="ARBA00004651"/>
    </source>
</evidence>
<dbReference type="GO" id="GO:0005886">
    <property type="term" value="C:plasma membrane"/>
    <property type="evidence" value="ECO:0007669"/>
    <property type="project" value="UniProtKB-SubCell"/>
</dbReference>
<comment type="caution">
    <text evidence="8">The sequence shown here is derived from an EMBL/GenBank/DDBJ whole genome shotgun (WGS) entry which is preliminary data.</text>
</comment>
<feature type="transmembrane region" description="Helical" evidence="7">
    <location>
        <begin position="12"/>
        <end position="29"/>
    </location>
</feature>
<evidence type="ECO:0000256" key="5">
    <source>
        <dbReference type="ARBA" id="ARBA00022989"/>
    </source>
</evidence>
<proteinExistence type="predicted"/>
<dbReference type="GO" id="GO:0022857">
    <property type="term" value="F:transmembrane transporter activity"/>
    <property type="evidence" value="ECO:0007669"/>
    <property type="project" value="InterPro"/>
</dbReference>
<evidence type="ECO:0000256" key="3">
    <source>
        <dbReference type="ARBA" id="ARBA00022475"/>
    </source>
</evidence>
<keyword evidence="9" id="KW-1185">Reference proteome</keyword>
<dbReference type="Gene3D" id="1.20.1250.20">
    <property type="entry name" value="MFS general substrate transporter like domains"/>
    <property type="match status" value="1"/>
</dbReference>
<keyword evidence="4 7" id="KW-0812">Transmembrane</keyword>
<evidence type="ECO:0000313" key="9">
    <source>
        <dbReference type="Proteomes" id="UP000018896"/>
    </source>
</evidence>
<evidence type="ECO:0000256" key="7">
    <source>
        <dbReference type="SAM" id="Phobius"/>
    </source>
</evidence>
<keyword evidence="5 7" id="KW-1133">Transmembrane helix</keyword>
<comment type="subcellular location">
    <subcellularLocation>
        <location evidence="1">Cell membrane</location>
        <topology evidence="1">Multi-pass membrane protein</topology>
    </subcellularLocation>
</comment>
<dbReference type="RefSeq" id="WP_235714783.1">
    <property type="nucleotide sequence ID" value="NZ_BAUV01000003.1"/>
</dbReference>
<evidence type="ECO:0008006" key="10">
    <source>
        <dbReference type="Google" id="ProtNLM"/>
    </source>
</evidence>
<organism evidence="8 9">
    <name type="scientific">Halalkalibacter akibai (strain ATCC 43226 / DSM 21942 / CIP 109018 / JCM 9157 / 1139)</name>
    <name type="common">Bacillus akibai</name>
    <dbReference type="NCBI Taxonomy" id="1236973"/>
    <lineage>
        <taxon>Bacteria</taxon>
        <taxon>Bacillati</taxon>
        <taxon>Bacillota</taxon>
        <taxon>Bacilli</taxon>
        <taxon>Bacillales</taxon>
        <taxon>Bacillaceae</taxon>
        <taxon>Halalkalibacter</taxon>
    </lineage>
</organism>
<feature type="transmembrane region" description="Helical" evidence="7">
    <location>
        <begin position="142"/>
        <end position="163"/>
    </location>
</feature>
<dbReference type="Pfam" id="PF07690">
    <property type="entry name" value="MFS_1"/>
    <property type="match status" value="1"/>
</dbReference>
<feature type="transmembrane region" description="Helical" evidence="7">
    <location>
        <begin position="183"/>
        <end position="202"/>
    </location>
</feature>
<dbReference type="InterPro" id="IPR022324">
    <property type="entry name" value="Bacilysin_exporter_BacE_put"/>
</dbReference>
<protein>
    <recommendedName>
        <fullName evidence="10">Major facilitator superfamily (MFS) profile domain-containing protein</fullName>
    </recommendedName>
</protein>
<dbReference type="InterPro" id="IPR036259">
    <property type="entry name" value="MFS_trans_sf"/>
</dbReference>
<dbReference type="PRINTS" id="PR01988">
    <property type="entry name" value="EXPORTERBACE"/>
</dbReference>
<accession>W4QNR1</accession>
<dbReference type="InterPro" id="IPR011701">
    <property type="entry name" value="MFS"/>
</dbReference>
<dbReference type="Proteomes" id="UP000018896">
    <property type="component" value="Unassembled WGS sequence"/>
</dbReference>
<feature type="transmembrane region" description="Helical" evidence="7">
    <location>
        <begin position="103"/>
        <end position="121"/>
    </location>
</feature>
<evidence type="ECO:0000256" key="4">
    <source>
        <dbReference type="ARBA" id="ARBA00022692"/>
    </source>
</evidence>
<dbReference type="STRING" id="1236973.JCM9157_743"/>
<evidence type="ECO:0000256" key="6">
    <source>
        <dbReference type="ARBA" id="ARBA00023136"/>
    </source>
</evidence>
<feature type="transmembrane region" description="Helical" evidence="7">
    <location>
        <begin position="209"/>
        <end position="225"/>
    </location>
</feature>
<name>W4QNR1_HALA3</name>
<feature type="transmembrane region" description="Helical" evidence="7">
    <location>
        <begin position="35"/>
        <end position="56"/>
    </location>
</feature>
<feature type="transmembrane region" description="Helical" evidence="7">
    <location>
        <begin position="77"/>
        <end position="97"/>
    </location>
</feature>
<keyword evidence="2" id="KW-0813">Transport</keyword>
<gene>
    <name evidence="8" type="ORF">JCM9157_743</name>
</gene>
<evidence type="ECO:0000256" key="2">
    <source>
        <dbReference type="ARBA" id="ARBA00022448"/>
    </source>
</evidence>
<sequence length="237" mass="26593">MQIDTRKKKMMVLIDLLRIPFVLSLLLVQTPDDLWIMYVSTFLLACGEALYAPARMSIIPALVKRERLADINALEQMLMGFVLVVGASAGGIFAFYLGLSLPFWIHALTFLLSALFLLRINEAQSEAQSSSNNSPPASSRTMLFQSSILLTFLFIAVTMPLANGIDNVLMNVYALDVFQMGELGIGFMYAALGIGFIVSSFFSKYLKRGFLLLTVVFAFFLFSFTRCDVHYVCWWIK</sequence>
<reference evidence="8 9" key="1">
    <citation type="journal article" date="2014" name="Genome Announc.">
        <title>Draft Genome Sequences of Three Alkaliphilic Bacillus Strains, Bacillus wakoensis JCM 9140T, Bacillus akibai JCM 9157T, and Bacillus hemicellulosilyticus JCM 9152T.</title>
        <authorList>
            <person name="Yuki M."/>
            <person name="Oshima K."/>
            <person name="Suda W."/>
            <person name="Oshida Y."/>
            <person name="Kitamura K."/>
            <person name="Iida T."/>
            <person name="Hattori M."/>
            <person name="Ohkuma M."/>
        </authorList>
    </citation>
    <scope>NUCLEOTIDE SEQUENCE [LARGE SCALE GENOMIC DNA]</scope>
    <source>
        <strain evidence="8 9">JCM 9157</strain>
    </source>
</reference>
<dbReference type="EMBL" id="BAUV01000003">
    <property type="protein sequence ID" value="GAE33721.1"/>
    <property type="molecule type" value="Genomic_DNA"/>
</dbReference>
<dbReference type="PANTHER" id="PTHR43266">
    <property type="entry name" value="MACROLIDE-EFFLUX PROTEIN"/>
    <property type="match status" value="1"/>
</dbReference>
<dbReference type="AlphaFoldDB" id="W4QNR1"/>
<dbReference type="SUPFAM" id="SSF103473">
    <property type="entry name" value="MFS general substrate transporter"/>
    <property type="match status" value="1"/>
</dbReference>
<dbReference type="PANTHER" id="PTHR43266:SF2">
    <property type="entry name" value="MAJOR FACILITATOR SUPERFAMILY (MFS) PROFILE DOMAIN-CONTAINING PROTEIN"/>
    <property type="match status" value="1"/>
</dbReference>
<keyword evidence="6 7" id="KW-0472">Membrane</keyword>
<dbReference type="eggNOG" id="COG2814">
    <property type="taxonomic scope" value="Bacteria"/>
</dbReference>